<accession>A0A9N6WUJ4</accession>
<comment type="similarity">
    <text evidence="2">Belongs to the IFT56 family.</text>
</comment>
<dbReference type="PANTHER" id="PTHR14781">
    <property type="entry name" value="INTRAFLAGELLAR TRANSPORT PROTEIN 56"/>
    <property type="match status" value="1"/>
</dbReference>
<evidence type="ECO:0000256" key="1">
    <source>
        <dbReference type="ARBA" id="ARBA00004138"/>
    </source>
</evidence>
<dbReference type="PANTHER" id="PTHR14781:SF0">
    <property type="entry name" value="INTRAFLAGELLAR TRANSPORT PROTEIN 56"/>
    <property type="match status" value="1"/>
</dbReference>
<reference evidence="6" key="1">
    <citation type="submission" date="2021-04" db="EMBL/GenBank/DDBJ databases">
        <authorList>
            <person name="Cornetti L."/>
        </authorList>
    </citation>
    <scope>NUCLEOTIDE SEQUENCE</scope>
</reference>
<proteinExistence type="inferred from homology"/>
<organism evidence="6">
    <name type="scientific">Evadne anonyx</name>
    <dbReference type="NCBI Taxonomy" id="141404"/>
    <lineage>
        <taxon>Eukaryota</taxon>
        <taxon>Metazoa</taxon>
        <taxon>Ecdysozoa</taxon>
        <taxon>Arthropoda</taxon>
        <taxon>Crustacea</taxon>
        <taxon>Branchiopoda</taxon>
        <taxon>Diplostraca</taxon>
        <taxon>Cladocera</taxon>
        <taxon>Onychopoda</taxon>
        <taxon>Podonidae</taxon>
        <taxon>Evadne</taxon>
    </lineage>
</organism>
<evidence type="ECO:0000256" key="4">
    <source>
        <dbReference type="ARBA" id="ARBA00022803"/>
    </source>
</evidence>
<dbReference type="GO" id="GO:0035720">
    <property type="term" value="P:intraciliary anterograde transport"/>
    <property type="evidence" value="ECO:0007669"/>
    <property type="project" value="TreeGrafter"/>
</dbReference>
<keyword evidence="5" id="KW-0966">Cell projection</keyword>
<comment type="subcellular location">
    <subcellularLocation>
        <location evidence="1">Cell projection</location>
        <location evidence="1">Cilium</location>
    </subcellularLocation>
</comment>
<keyword evidence="3" id="KW-0677">Repeat</keyword>
<sequence>MILSRNKASVANNQLANLNELRAQRSAAANQDVPTVLKFVSDRDFIGCITLLEHGILSGVGEENADLWLAYCLFHNGDYKKSLQKYLEMDNQIYAACCYFYLGMYTEAKELLRKAPASPLKVRLSFQLAHQDGDETEVMEHHKGLRDVAEDQLCLAAIHYLRSNYQDAIDIYKRLVLQNKDMVALHVYIALCYYKLDFYDVSQEVLSVYLQKNQDSLIAINLKACNIYRLYNGRAAETEIRTLMDSLSNCSFGRELLEHNLVIFRNGEGALQVLPVLLDVIPEAKLNLITYYLRQDELKEALRLIQDVEPTLPVEYILKGTVYTLMGQETNNKEYIDIAIKHLHLVGSSSSECDTIPGRQCVATAYFLQQQYDDVLLYMNSIKSYLGNDDTFKFNFALVKTILGHYKEAEEDLLVIQKPQYRTDYTFLECLTRCLIMNRKAAQAWDIYNRMETSAESLGILHLLANDCYRTGQFLIASKAFDVLDKYDPSAEHADAKRGACVGTFRMILAGKEDRQTRHFVFQEVVNEILPILRASADPQTNQVLRVITNWAKENRTR</sequence>
<evidence type="ECO:0000256" key="3">
    <source>
        <dbReference type="ARBA" id="ARBA00022737"/>
    </source>
</evidence>
<dbReference type="GO" id="GO:0030992">
    <property type="term" value="C:intraciliary transport particle B"/>
    <property type="evidence" value="ECO:0007669"/>
    <property type="project" value="TreeGrafter"/>
</dbReference>
<dbReference type="InterPro" id="IPR011990">
    <property type="entry name" value="TPR-like_helical_dom_sf"/>
</dbReference>
<dbReference type="GO" id="GO:0120170">
    <property type="term" value="F:intraciliary transport particle B binding"/>
    <property type="evidence" value="ECO:0007669"/>
    <property type="project" value="TreeGrafter"/>
</dbReference>
<dbReference type="AlphaFoldDB" id="A0A9N6WUJ4"/>
<protein>
    <submittedName>
        <fullName evidence="6">EOG090X04LA</fullName>
    </submittedName>
</protein>
<evidence type="ECO:0000313" key="6">
    <source>
        <dbReference type="EMBL" id="CAG4642453.1"/>
    </source>
</evidence>
<dbReference type="SUPFAM" id="SSF48452">
    <property type="entry name" value="TPR-like"/>
    <property type="match status" value="2"/>
</dbReference>
<evidence type="ECO:0000256" key="2">
    <source>
        <dbReference type="ARBA" id="ARBA00007834"/>
    </source>
</evidence>
<dbReference type="Gene3D" id="1.25.40.10">
    <property type="entry name" value="Tetratricopeptide repeat domain"/>
    <property type="match status" value="3"/>
</dbReference>
<gene>
    <name evidence="6" type="primary">EOG090X04LA</name>
</gene>
<dbReference type="InterPro" id="IPR030511">
    <property type="entry name" value="TTC26"/>
</dbReference>
<name>A0A9N6WUJ4_9CRUS</name>
<dbReference type="GO" id="GO:0097546">
    <property type="term" value="C:ciliary base"/>
    <property type="evidence" value="ECO:0007669"/>
    <property type="project" value="TreeGrafter"/>
</dbReference>
<dbReference type="GO" id="GO:0036064">
    <property type="term" value="C:ciliary basal body"/>
    <property type="evidence" value="ECO:0007669"/>
    <property type="project" value="TreeGrafter"/>
</dbReference>
<evidence type="ECO:0000256" key="5">
    <source>
        <dbReference type="ARBA" id="ARBA00023273"/>
    </source>
</evidence>
<dbReference type="GO" id="GO:0035735">
    <property type="term" value="P:intraciliary transport involved in cilium assembly"/>
    <property type="evidence" value="ECO:0007669"/>
    <property type="project" value="TreeGrafter"/>
</dbReference>
<dbReference type="EMBL" id="OC985798">
    <property type="protein sequence ID" value="CAG4642453.1"/>
    <property type="molecule type" value="Genomic_DNA"/>
</dbReference>
<keyword evidence="4" id="KW-0802">TPR repeat</keyword>